<name>A0ABY6JVH2_9ARAC</name>
<dbReference type="InterPro" id="IPR013087">
    <property type="entry name" value="Znf_C2H2_type"/>
</dbReference>
<dbReference type="SUPFAM" id="SSF54695">
    <property type="entry name" value="POZ domain"/>
    <property type="match status" value="1"/>
</dbReference>
<evidence type="ECO:0000259" key="5">
    <source>
        <dbReference type="PROSITE" id="PS50157"/>
    </source>
</evidence>
<dbReference type="InterPro" id="IPR036236">
    <property type="entry name" value="Znf_C2H2_sf"/>
</dbReference>
<feature type="region of interest" description="Disordered" evidence="3">
    <location>
        <begin position="252"/>
        <end position="300"/>
    </location>
</feature>
<dbReference type="EMBL" id="CP092863">
    <property type="protein sequence ID" value="UYV60569.1"/>
    <property type="molecule type" value="Genomic_DNA"/>
</dbReference>
<keyword evidence="2" id="KW-0862">Zinc</keyword>
<gene>
    <name evidence="6" type="ORF">LAZ67_1001555</name>
</gene>
<dbReference type="InterPro" id="IPR051095">
    <property type="entry name" value="Dros_DevTransReg"/>
</dbReference>
<evidence type="ECO:0000256" key="1">
    <source>
        <dbReference type="ARBA" id="ARBA00023242"/>
    </source>
</evidence>
<dbReference type="Pfam" id="PF00651">
    <property type="entry name" value="BTB"/>
    <property type="match status" value="1"/>
</dbReference>
<dbReference type="PROSITE" id="PS00028">
    <property type="entry name" value="ZINC_FINGER_C2H2_1"/>
    <property type="match status" value="3"/>
</dbReference>
<evidence type="ECO:0000256" key="3">
    <source>
        <dbReference type="SAM" id="MobiDB-lite"/>
    </source>
</evidence>
<feature type="domain" description="C2H2-type" evidence="5">
    <location>
        <begin position="399"/>
        <end position="422"/>
    </location>
</feature>
<dbReference type="PROSITE" id="PS50097">
    <property type="entry name" value="BTB"/>
    <property type="match status" value="1"/>
</dbReference>
<dbReference type="InterPro" id="IPR000210">
    <property type="entry name" value="BTB/POZ_dom"/>
</dbReference>
<dbReference type="Pfam" id="PF00096">
    <property type="entry name" value="zf-C2H2"/>
    <property type="match status" value="2"/>
</dbReference>
<organism evidence="6 7">
    <name type="scientific">Cordylochernes scorpioides</name>
    <dbReference type="NCBI Taxonomy" id="51811"/>
    <lineage>
        <taxon>Eukaryota</taxon>
        <taxon>Metazoa</taxon>
        <taxon>Ecdysozoa</taxon>
        <taxon>Arthropoda</taxon>
        <taxon>Chelicerata</taxon>
        <taxon>Arachnida</taxon>
        <taxon>Pseudoscorpiones</taxon>
        <taxon>Cheliferoidea</taxon>
        <taxon>Chernetidae</taxon>
        <taxon>Cordylochernes</taxon>
    </lineage>
</organism>
<evidence type="ECO:0000313" key="7">
    <source>
        <dbReference type="Proteomes" id="UP001235939"/>
    </source>
</evidence>
<dbReference type="Gene3D" id="3.30.710.10">
    <property type="entry name" value="Potassium Channel Kv1.1, Chain A"/>
    <property type="match status" value="1"/>
</dbReference>
<keyword evidence="7" id="KW-1185">Reference proteome</keyword>
<evidence type="ECO:0000259" key="4">
    <source>
        <dbReference type="PROSITE" id="PS50097"/>
    </source>
</evidence>
<keyword evidence="1" id="KW-0539">Nucleus</keyword>
<proteinExistence type="predicted"/>
<dbReference type="PROSITE" id="PS50157">
    <property type="entry name" value="ZINC_FINGER_C2H2_2"/>
    <property type="match status" value="3"/>
</dbReference>
<dbReference type="InterPro" id="IPR011333">
    <property type="entry name" value="SKP1/BTB/POZ_sf"/>
</dbReference>
<dbReference type="Pfam" id="PF13912">
    <property type="entry name" value="zf-C2H2_6"/>
    <property type="match status" value="1"/>
</dbReference>
<feature type="compositionally biased region" description="Basic and acidic residues" evidence="3">
    <location>
        <begin position="261"/>
        <end position="281"/>
    </location>
</feature>
<accession>A0ABY6JVH2</accession>
<keyword evidence="2" id="KW-0479">Metal-binding</keyword>
<dbReference type="CDD" id="cd18315">
    <property type="entry name" value="BTB_POZ_BAB-like"/>
    <property type="match status" value="1"/>
</dbReference>
<feature type="domain" description="BTB" evidence="4">
    <location>
        <begin position="15"/>
        <end position="80"/>
    </location>
</feature>
<feature type="domain" description="C2H2-type" evidence="5">
    <location>
        <begin position="372"/>
        <end position="394"/>
    </location>
</feature>
<evidence type="ECO:0000256" key="2">
    <source>
        <dbReference type="PROSITE-ProRule" id="PRU00042"/>
    </source>
</evidence>
<dbReference type="PANTHER" id="PTHR23110:SF109">
    <property type="entry name" value="FI07618P-RELATED"/>
    <property type="match status" value="1"/>
</dbReference>
<dbReference type="SMART" id="SM00225">
    <property type="entry name" value="BTB"/>
    <property type="match status" value="1"/>
</dbReference>
<dbReference type="SUPFAM" id="SSF57667">
    <property type="entry name" value="beta-beta-alpha zinc fingers"/>
    <property type="match status" value="2"/>
</dbReference>
<dbReference type="PANTHER" id="PTHR23110">
    <property type="entry name" value="BTB DOMAIN TRANSCRIPTION FACTOR"/>
    <property type="match status" value="1"/>
</dbReference>
<sequence length="437" mass="49593">MLTFFKYLLSNEAFVDVTLACEGLSLKAHKMVLASCSPFFQSLFLENVCKHPIVILNGIKYVDLKSIIDFMYMGEINVAQEQMSSLLKAAETLKVIGLAEITNEAPATSKNNPETNHIYFSRNFSQSGIKRSKTALMPRKIRKSKKKVITQILNSDSEDQGSFLENGALNNMKGNDKSSDVLPKPIIGHVSKPKQINILSSNPYCESFSNIFSNSDSQLSQESETKKSHEIEPVRLMEQTLKVEECILHDEAMPLEMPVKPQDDKGSDEKEVDMSFSREDSQDNQPVETSQARDDNGEAPAKLQEMIPQEIEAVSQPGPSGFSTDKHAVINISMQPSDDEDGVYVCSVCEKHFPKIANLKWHYHRAHSTKQFPCPMCNKSFKTRDLMNQHTRVHRPNVFNCEYCPETFRWRSSLKAHKQKSHQSIAFERHPRPHVRE</sequence>
<feature type="domain" description="C2H2-type" evidence="5">
    <location>
        <begin position="344"/>
        <end position="372"/>
    </location>
</feature>
<dbReference type="Gene3D" id="3.30.160.60">
    <property type="entry name" value="Classic Zinc Finger"/>
    <property type="match status" value="2"/>
</dbReference>
<reference evidence="6 7" key="1">
    <citation type="submission" date="2022-01" db="EMBL/GenBank/DDBJ databases">
        <title>A chromosomal length assembly of Cordylochernes scorpioides.</title>
        <authorList>
            <person name="Zeh D."/>
            <person name="Zeh J."/>
        </authorList>
    </citation>
    <scope>NUCLEOTIDE SEQUENCE [LARGE SCALE GENOMIC DNA]</scope>
    <source>
        <strain evidence="6">IN4F17</strain>
        <tissue evidence="6">Whole Body</tissue>
    </source>
</reference>
<dbReference type="SMART" id="SM00355">
    <property type="entry name" value="ZnF_C2H2"/>
    <property type="match status" value="3"/>
</dbReference>
<protein>
    <submittedName>
        <fullName evidence="6">Uncharacterized protein</fullName>
    </submittedName>
</protein>
<evidence type="ECO:0000313" key="6">
    <source>
        <dbReference type="EMBL" id="UYV60569.1"/>
    </source>
</evidence>
<dbReference type="Proteomes" id="UP001235939">
    <property type="component" value="Chromosome 01"/>
</dbReference>
<keyword evidence="2" id="KW-0863">Zinc-finger</keyword>